<protein>
    <recommendedName>
        <fullName evidence="2">Type IV secretion system coupling protein TraD DNA-binding domain-containing protein</fullName>
    </recommendedName>
</protein>
<dbReference type="EMBL" id="MIKB01000002">
    <property type="protein sequence ID" value="OEG18847.1"/>
    <property type="molecule type" value="Genomic_DNA"/>
</dbReference>
<comment type="caution">
    <text evidence="3">The sequence shown here is derived from an EMBL/GenBank/DDBJ whole genome shotgun (WGS) entry which is preliminary data.</text>
</comment>
<dbReference type="PANTHER" id="PTHR30121">
    <property type="entry name" value="UNCHARACTERIZED PROTEIN YJGR-RELATED"/>
    <property type="match status" value="1"/>
</dbReference>
<evidence type="ECO:0000313" key="4">
    <source>
        <dbReference type="Proteomes" id="UP000094764"/>
    </source>
</evidence>
<gene>
    <name evidence="3" type="ORF">BCR23_12965</name>
</gene>
<accession>A0A1E5H1G3</accession>
<organism evidence="3 4">
    <name type="scientific">Enterococcus quebecensis</name>
    <dbReference type="NCBI Taxonomy" id="903983"/>
    <lineage>
        <taxon>Bacteria</taxon>
        <taxon>Bacillati</taxon>
        <taxon>Bacillota</taxon>
        <taxon>Bacilli</taxon>
        <taxon>Lactobacillales</taxon>
        <taxon>Enterococcaceae</taxon>
        <taxon>Enterococcus</taxon>
    </lineage>
</organism>
<feature type="region of interest" description="Disordered" evidence="1">
    <location>
        <begin position="715"/>
        <end position="740"/>
    </location>
</feature>
<dbReference type="Gene3D" id="3.40.50.300">
    <property type="entry name" value="P-loop containing nucleotide triphosphate hydrolases"/>
    <property type="match status" value="2"/>
</dbReference>
<feature type="domain" description="Type IV secretion system coupling protein TraD DNA-binding" evidence="2">
    <location>
        <begin position="312"/>
        <end position="605"/>
    </location>
</feature>
<dbReference type="Proteomes" id="UP000094764">
    <property type="component" value="Unassembled WGS sequence"/>
</dbReference>
<dbReference type="RefSeq" id="WP_069634034.1">
    <property type="nucleotide sequence ID" value="NZ_JXKZ01000020.1"/>
</dbReference>
<feature type="compositionally biased region" description="Basic and acidic residues" evidence="1">
    <location>
        <begin position="720"/>
        <end position="740"/>
    </location>
</feature>
<dbReference type="InterPro" id="IPR051162">
    <property type="entry name" value="T4SS_component"/>
</dbReference>
<evidence type="ECO:0000256" key="1">
    <source>
        <dbReference type="SAM" id="MobiDB-lite"/>
    </source>
</evidence>
<dbReference type="AlphaFoldDB" id="A0A1E5H1G3"/>
<evidence type="ECO:0000259" key="2">
    <source>
        <dbReference type="Pfam" id="PF10412"/>
    </source>
</evidence>
<name>A0A1E5H1G3_9ENTE</name>
<keyword evidence="4" id="KW-1185">Reference proteome</keyword>
<dbReference type="OrthoDB" id="3258326at2"/>
<proteinExistence type="predicted"/>
<reference evidence="4" key="1">
    <citation type="submission" date="2016-09" db="EMBL/GenBank/DDBJ databases">
        <authorList>
            <person name="Gulvik C.A."/>
        </authorList>
    </citation>
    <scope>NUCLEOTIDE SEQUENCE [LARGE SCALE GENOMIC DNA]</scope>
    <source>
        <strain evidence="4">LMG 26306</strain>
    </source>
</reference>
<dbReference type="STRING" id="903983.BCR23_12965"/>
<dbReference type="SUPFAM" id="SSF52540">
    <property type="entry name" value="P-loop containing nucleoside triphosphate hydrolases"/>
    <property type="match status" value="1"/>
</dbReference>
<dbReference type="InterPro" id="IPR027417">
    <property type="entry name" value="P-loop_NTPase"/>
</dbReference>
<dbReference type="Pfam" id="PF10412">
    <property type="entry name" value="TrwB_AAD_bind"/>
    <property type="match status" value="1"/>
</dbReference>
<evidence type="ECO:0000313" key="3">
    <source>
        <dbReference type="EMBL" id="OEG18847.1"/>
    </source>
</evidence>
<sequence>MKHLPENLVFKEFSWSRPFSQEQVEQVIHHLFTLHPRGTIVLEIRGFNKNVHYYIGADKQDFSKIEAVFSSYGSQDFSEQFSFDAPERQPVLWAKKLSSHRSKFPLQTTAIESLTQAVLAILSKQEKEQVVIQVLLGRNYQPMQVPNDIPDPHTPLFSMILGNIPRASTETRAMIQEKIRTHRVGCVVRFGSSVKSPIKANKQFEALLSVFRKMEQPKLQLTLVNDKAERLNVASTPWQMPLQVNVTECASLFFLPTGEALDYEGVPPIHPRLLLPPPWMVDPPENEQRSFGTTLNQNLNSRRKLTISPLDACRHTWCVGPAGVGKTNALLHEIMSDIKAKRPVLICEPNSDLTNDICRRIPKDRLQDVIYLDPCDPEAVAGFNPLALSKEVDPSLIAEAILSIFKGVFKDNFGVFSQDLLTSGLLTLAANDDVTLLHLPLLFTDDRYRRKMLKKVTNLELLHFWAQWEDLSENEQRQQLRPVLNKLRQFSLREGLKNCLAQKQPKWSLTDFFKTGRSPIILIPLNKGVLGAEAVSLLGAMIISMVWMLCLNRSTVPIEERQICSLYLDEAQNFLHLPLDISEALAQARKYRMAIHIANQYRNQMPTDLRSGLDTNTQNKILFQLNSSDAKDFAALASPDLQAVDFRKIPPYSVYCNFLVGGKPTGWMSGITDPPTPEITDLEMVKNESRKRYGMPVSEINEMMKETFGYPSVSEVLPTEETKPELKIGRRKQGKTEEKE</sequence>
<dbReference type="InterPro" id="IPR019476">
    <property type="entry name" value="T4SS_TraD_DNA-bd"/>
</dbReference>
<dbReference type="PANTHER" id="PTHR30121:SF6">
    <property type="entry name" value="SLR6007 PROTEIN"/>
    <property type="match status" value="1"/>
</dbReference>